<dbReference type="PANTHER" id="PTHR23076">
    <property type="entry name" value="METALLOPROTEASE M41 FTSH"/>
    <property type="match status" value="1"/>
</dbReference>
<evidence type="ECO:0000256" key="9">
    <source>
        <dbReference type="ARBA" id="ARBA00022833"/>
    </source>
</evidence>
<dbReference type="Pfam" id="PF06480">
    <property type="entry name" value="FtsH_ext"/>
    <property type="match status" value="1"/>
</dbReference>
<dbReference type="InterPro" id="IPR000642">
    <property type="entry name" value="Peptidase_M41"/>
</dbReference>
<comment type="subunit">
    <text evidence="15">Homohexamer.</text>
</comment>
<dbReference type="Gene3D" id="3.40.50.300">
    <property type="entry name" value="P-loop containing nucleotide triphosphate hydrolases"/>
    <property type="match status" value="1"/>
</dbReference>
<keyword evidence="11 15" id="KW-1133">Transmembrane helix</keyword>
<evidence type="ECO:0000256" key="16">
    <source>
        <dbReference type="RuleBase" id="RU003651"/>
    </source>
</evidence>
<dbReference type="GO" id="GO:0005524">
    <property type="term" value="F:ATP binding"/>
    <property type="evidence" value="ECO:0007669"/>
    <property type="project" value="UniProtKB-UniRule"/>
</dbReference>
<dbReference type="FunFam" id="1.20.58.760:FF:000001">
    <property type="entry name" value="ATP-dependent zinc metalloprotease FtsH"/>
    <property type="match status" value="1"/>
</dbReference>
<dbReference type="SUPFAM" id="SSF52540">
    <property type="entry name" value="P-loop containing nucleoside triphosphate hydrolases"/>
    <property type="match status" value="1"/>
</dbReference>
<comment type="similarity">
    <text evidence="2 15">In the C-terminal section; belongs to the peptidase M41 family.</text>
</comment>
<dbReference type="Pfam" id="PF00004">
    <property type="entry name" value="AAA"/>
    <property type="match status" value="1"/>
</dbReference>
<dbReference type="GO" id="GO:0004176">
    <property type="term" value="F:ATP-dependent peptidase activity"/>
    <property type="evidence" value="ECO:0007669"/>
    <property type="project" value="InterPro"/>
</dbReference>
<evidence type="ECO:0000256" key="17">
    <source>
        <dbReference type="SAM" id="MobiDB-lite"/>
    </source>
</evidence>
<accession>A0A9Q9IJT1</accession>
<dbReference type="InterPro" id="IPR011546">
    <property type="entry name" value="Pept_M41_FtsH_extracell"/>
</dbReference>
<keyword evidence="20" id="KW-1185">Reference proteome</keyword>
<keyword evidence="12 15" id="KW-0482">Metalloprotease</keyword>
<evidence type="ECO:0000256" key="6">
    <source>
        <dbReference type="ARBA" id="ARBA00022723"/>
    </source>
</evidence>
<feature type="binding site" evidence="15">
    <location>
        <position position="433"/>
    </location>
    <ligand>
        <name>Zn(2+)</name>
        <dbReference type="ChEBI" id="CHEBI:29105"/>
        <note>catalytic</note>
    </ligand>
</feature>
<evidence type="ECO:0000256" key="5">
    <source>
        <dbReference type="ARBA" id="ARBA00022692"/>
    </source>
</evidence>
<evidence type="ECO:0000259" key="18">
    <source>
        <dbReference type="SMART" id="SM00382"/>
    </source>
</evidence>
<dbReference type="SUPFAM" id="SSF140990">
    <property type="entry name" value="FtsH protease domain-like"/>
    <property type="match status" value="1"/>
</dbReference>
<dbReference type="Gene3D" id="1.10.8.60">
    <property type="match status" value="1"/>
</dbReference>
<proteinExistence type="inferred from homology"/>
<dbReference type="KEGG" id="daur:Daura_02715"/>
<evidence type="ECO:0000256" key="10">
    <source>
        <dbReference type="ARBA" id="ARBA00022840"/>
    </source>
</evidence>
<dbReference type="Pfam" id="PF17862">
    <property type="entry name" value="AAA_lid_3"/>
    <property type="match status" value="1"/>
</dbReference>
<keyword evidence="10 15" id="KW-0067">ATP-binding</keyword>
<protein>
    <recommendedName>
        <fullName evidence="15">ATP-dependent zinc metalloprotease FtsH</fullName>
        <ecNumber evidence="15">3.4.24.-</ecNumber>
    </recommendedName>
</protein>
<keyword evidence="3 15" id="KW-1003">Cell membrane</keyword>
<dbReference type="GO" id="GO:0030163">
    <property type="term" value="P:protein catabolic process"/>
    <property type="evidence" value="ECO:0007669"/>
    <property type="project" value="UniProtKB-UniRule"/>
</dbReference>
<dbReference type="EMBL" id="CP073767">
    <property type="protein sequence ID" value="UWZ55207.1"/>
    <property type="molecule type" value="Genomic_DNA"/>
</dbReference>
<dbReference type="Proteomes" id="UP001058003">
    <property type="component" value="Chromosome"/>
</dbReference>
<keyword evidence="4 15" id="KW-0645">Protease</keyword>
<evidence type="ECO:0000256" key="12">
    <source>
        <dbReference type="ARBA" id="ARBA00023049"/>
    </source>
</evidence>
<dbReference type="Gene3D" id="1.20.58.760">
    <property type="entry name" value="Peptidase M41"/>
    <property type="match status" value="1"/>
</dbReference>
<dbReference type="Pfam" id="PF01434">
    <property type="entry name" value="Peptidase_M41"/>
    <property type="match status" value="1"/>
</dbReference>
<keyword evidence="6 15" id="KW-0479">Metal-binding</keyword>
<dbReference type="CDD" id="cd19501">
    <property type="entry name" value="RecA-like_FtsH"/>
    <property type="match status" value="1"/>
</dbReference>
<feature type="domain" description="AAA+ ATPase" evidence="18">
    <location>
        <begin position="203"/>
        <end position="342"/>
    </location>
</feature>
<evidence type="ECO:0000256" key="1">
    <source>
        <dbReference type="ARBA" id="ARBA00004370"/>
    </source>
</evidence>
<dbReference type="OrthoDB" id="9809379at2"/>
<dbReference type="InterPro" id="IPR041569">
    <property type="entry name" value="AAA_lid_3"/>
</dbReference>
<feature type="transmembrane region" description="Helical" evidence="15">
    <location>
        <begin position="12"/>
        <end position="30"/>
    </location>
</feature>
<dbReference type="InterPro" id="IPR003593">
    <property type="entry name" value="AAA+_ATPase"/>
</dbReference>
<feature type="binding site" evidence="15">
    <location>
        <position position="509"/>
    </location>
    <ligand>
        <name>Zn(2+)</name>
        <dbReference type="ChEBI" id="CHEBI:29105"/>
        <note>catalytic</note>
    </ligand>
</feature>
<dbReference type="InterPro" id="IPR027417">
    <property type="entry name" value="P-loop_NTPase"/>
</dbReference>
<dbReference type="GO" id="GO:0016887">
    <property type="term" value="F:ATP hydrolysis activity"/>
    <property type="evidence" value="ECO:0007669"/>
    <property type="project" value="UniProtKB-UniRule"/>
</dbReference>
<dbReference type="GO" id="GO:0006508">
    <property type="term" value="P:proteolysis"/>
    <property type="evidence" value="ECO:0007669"/>
    <property type="project" value="UniProtKB-KW"/>
</dbReference>
<keyword evidence="8 15" id="KW-0378">Hydrolase</keyword>
<feature type="binding site" evidence="15">
    <location>
        <position position="437"/>
    </location>
    <ligand>
        <name>Zn(2+)</name>
        <dbReference type="ChEBI" id="CHEBI:29105"/>
        <note>catalytic</note>
    </ligand>
</feature>
<comment type="similarity">
    <text evidence="16">Belongs to the AAA ATPase family.</text>
</comment>
<dbReference type="NCBIfam" id="TIGR01241">
    <property type="entry name" value="FtsH_fam"/>
    <property type="match status" value="1"/>
</dbReference>
<keyword evidence="7 15" id="KW-0547">Nucleotide-binding</keyword>
<dbReference type="FunFam" id="3.40.50.300:FF:000001">
    <property type="entry name" value="ATP-dependent zinc metalloprotease FtsH"/>
    <property type="match status" value="1"/>
</dbReference>
<gene>
    <name evidence="15 19" type="primary">ftsH</name>
    <name evidence="19" type="ORF">Daura_02715</name>
</gene>
<dbReference type="FunFam" id="1.10.8.60:FF:000001">
    <property type="entry name" value="ATP-dependent zinc metalloprotease FtsH"/>
    <property type="match status" value="1"/>
</dbReference>
<dbReference type="AlphaFoldDB" id="A0A9Q9IJT1"/>
<evidence type="ECO:0000256" key="14">
    <source>
        <dbReference type="ARBA" id="ARBA00061570"/>
    </source>
</evidence>
<keyword evidence="5 15" id="KW-0812">Transmembrane</keyword>
<dbReference type="InterPro" id="IPR005936">
    <property type="entry name" value="FtsH"/>
</dbReference>
<keyword evidence="13 15" id="KW-0472">Membrane</keyword>
<dbReference type="PROSITE" id="PS00674">
    <property type="entry name" value="AAA"/>
    <property type="match status" value="1"/>
</dbReference>
<organism evidence="19 20">
    <name type="scientific">Dactylosporangium aurantiacum</name>
    <dbReference type="NCBI Taxonomy" id="35754"/>
    <lineage>
        <taxon>Bacteria</taxon>
        <taxon>Bacillati</taxon>
        <taxon>Actinomycetota</taxon>
        <taxon>Actinomycetes</taxon>
        <taxon>Micromonosporales</taxon>
        <taxon>Micromonosporaceae</taxon>
        <taxon>Dactylosporangium</taxon>
    </lineage>
</organism>
<evidence type="ECO:0000256" key="2">
    <source>
        <dbReference type="ARBA" id="ARBA00010044"/>
    </source>
</evidence>
<sequence>MERTRLFRRPVVWILLVIIGAIILSSFFTSGPSYTKADTSQVLALLREGKAKKAVIQDKEQTLRLDLRSKETIKNTKTDKVETQFSAQFADDLQTELATLQADKKLDQYNVNVTQDNIFVSLLINLLPIAVLVVLLLLFMSQMQGGGSRVLNFGKSKAKLISKDTPKTTFADVAGSDEAVEELHEIKDFLQAPAKYQALGAKIPKGVLLYGPPGTGKTLLARAVAGEAGVPFYSISGSDFVEMFVGVGASRVRDLFEQAKANAPAIVFVDEIDAVGRHRGAGMGGGHDEREQTLNQLLVEMDGFDTKGGVILIAATNRPDILDPALLRPGRFDRQIAVDRPDMEGRKAILRVHAKGKPFTPDVDLDSVARRTPGFTGADLANVINEAALLTARNEKRAITNDYLEEAIDRVIAGPERRTRIMSDHEKRVTAYHEGGHALVAWALPHSAPVHKVTILSRGRSLGHTLVLPTEDKYTQTRSEMIDTLAYALGGRAAEELVFHEPTTGAGNDIEKATALARSMITEYGMSAKLGAVKYGVGDGEPFLGRTMGHERDYSEKVAAEIDGEMRALIEIAHDEAWEILVEYRDVLDQIVEELFEKETISQADMARICARVVKRPPMAPYSGNGRRRRALEPGANGAEVGQPVGVNGDGDHVRITSGGETTDGKS</sequence>
<dbReference type="InterPro" id="IPR003959">
    <property type="entry name" value="ATPase_AAA_core"/>
</dbReference>
<evidence type="ECO:0000256" key="8">
    <source>
        <dbReference type="ARBA" id="ARBA00022801"/>
    </source>
</evidence>
<dbReference type="GO" id="GO:0005886">
    <property type="term" value="C:plasma membrane"/>
    <property type="evidence" value="ECO:0007669"/>
    <property type="project" value="UniProtKB-SubCell"/>
</dbReference>
<comment type="subcellular location">
    <subcellularLocation>
        <location evidence="15">Cell membrane</location>
        <topology evidence="15">Multi-pass membrane protein</topology>
        <orientation evidence="15">Cytoplasmic side</orientation>
    </subcellularLocation>
    <subcellularLocation>
        <location evidence="1">Membrane</location>
    </subcellularLocation>
</comment>
<feature type="active site" evidence="15">
    <location>
        <position position="434"/>
    </location>
</feature>
<evidence type="ECO:0000256" key="4">
    <source>
        <dbReference type="ARBA" id="ARBA00022670"/>
    </source>
</evidence>
<evidence type="ECO:0000256" key="11">
    <source>
        <dbReference type="ARBA" id="ARBA00022989"/>
    </source>
</evidence>
<keyword evidence="9 15" id="KW-0862">Zinc</keyword>
<evidence type="ECO:0000256" key="15">
    <source>
        <dbReference type="HAMAP-Rule" id="MF_01458"/>
    </source>
</evidence>
<dbReference type="InterPro" id="IPR037219">
    <property type="entry name" value="Peptidase_M41-like"/>
</dbReference>
<dbReference type="GO" id="GO:0004222">
    <property type="term" value="F:metalloendopeptidase activity"/>
    <property type="evidence" value="ECO:0007669"/>
    <property type="project" value="InterPro"/>
</dbReference>
<dbReference type="PANTHER" id="PTHR23076:SF97">
    <property type="entry name" value="ATP-DEPENDENT ZINC METALLOPROTEASE YME1L1"/>
    <property type="match status" value="1"/>
</dbReference>
<feature type="binding site" evidence="15">
    <location>
        <begin position="211"/>
        <end position="218"/>
    </location>
    <ligand>
        <name>ATP</name>
        <dbReference type="ChEBI" id="CHEBI:30616"/>
    </ligand>
</feature>
<dbReference type="GO" id="GO:0008270">
    <property type="term" value="F:zinc ion binding"/>
    <property type="evidence" value="ECO:0007669"/>
    <property type="project" value="UniProtKB-UniRule"/>
</dbReference>
<evidence type="ECO:0000256" key="7">
    <source>
        <dbReference type="ARBA" id="ARBA00022741"/>
    </source>
</evidence>
<comment type="function">
    <text evidence="15">Acts as a processive, ATP-dependent zinc metallopeptidase for both cytoplasmic and membrane proteins. Plays a role in the quality control of integral membrane proteins.</text>
</comment>
<dbReference type="InterPro" id="IPR003960">
    <property type="entry name" value="ATPase_AAA_CS"/>
</dbReference>
<evidence type="ECO:0000313" key="19">
    <source>
        <dbReference type="EMBL" id="UWZ55207.1"/>
    </source>
</evidence>
<comment type="cofactor">
    <cofactor evidence="15">
        <name>Zn(2+)</name>
        <dbReference type="ChEBI" id="CHEBI:29105"/>
    </cofactor>
    <text evidence="15">Binds 1 zinc ion per subunit.</text>
</comment>
<reference evidence="19" key="1">
    <citation type="submission" date="2021-04" db="EMBL/GenBank/DDBJ databases">
        <title>Dactylosporangium aurantiacum NRRL B-8018 full assembly.</title>
        <authorList>
            <person name="Hartkoorn R.C."/>
            <person name="Beaudoing E."/>
            <person name="Hot D."/>
        </authorList>
    </citation>
    <scope>NUCLEOTIDE SEQUENCE</scope>
    <source>
        <strain evidence="19">NRRL B-8018</strain>
    </source>
</reference>
<evidence type="ECO:0000256" key="3">
    <source>
        <dbReference type="ARBA" id="ARBA00022475"/>
    </source>
</evidence>
<evidence type="ECO:0000313" key="20">
    <source>
        <dbReference type="Proteomes" id="UP001058003"/>
    </source>
</evidence>
<feature type="region of interest" description="Disordered" evidence="17">
    <location>
        <begin position="620"/>
        <end position="667"/>
    </location>
</feature>
<dbReference type="HAMAP" id="MF_01458">
    <property type="entry name" value="FtsH"/>
    <property type="match status" value="1"/>
</dbReference>
<comment type="similarity">
    <text evidence="14 15">In the central section; belongs to the AAA ATPase family.</text>
</comment>
<dbReference type="EC" id="3.4.24.-" evidence="15"/>
<name>A0A9Q9IJT1_9ACTN</name>
<dbReference type="SMART" id="SM00382">
    <property type="entry name" value="AAA"/>
    <property type="match status" value="1"/>
</dbReference>
<feature type="transmembrane region" description="Helical" evidence="15">
    <location>
        <begin position="118"/>
        <end position="139"/>
    </location>
</feature>
<evidence type="ECO:0000256" key="13">
    <source>
        <dbReference type="ARBA" id="ARBA00023136"/>
    </source>
</evidence>